<evidence type="ECO:0000259" key="6">
    <source>
        <dbReference type="PROSITE" id="PS51123"/>
    </source>
</evidence>
<dbReference type="InterPro" id="IPR036737">
    <property type="entry name" value="OmpA-like_sf"/>
</dbReference>
<evidence type="ECO:0000256" key="2">
    <source>
        <dbReference type="ARBA" id="ARBA00023136"/>
    </source>
</evidence>
<dbReference type="InterPro" id="IPR006664">
    <property type="entry name" value="OMP_bac"/>
</dbReference>
<dbReference type="PROSITE" id="PS51257">
    <property type="entry name" value="PROKAR_LIPOPROTEIN"/>
    <property type="match status" value="1"/>
</dbReference>
<evidence type="ECO:0000313" key="8">
    <source>
        <dbReference type="Proteomes" id="UP000033562"/>
    </source>
</evidence>
<sequence>MQKCKFIVCFFMLSFFMTGCGALHKDKIQVNADKVFFNTKNVEKVYFDYNKSDLRETDKSVLSKIAYKLKSNPNTNIVVVGHTDIRGTEEYNMALGERRASTVKKFLVNCDSSLASRITVQSKGKSEPDVLVYSENHKEAENAHSQNRRAVIIFEEDTSLAS</sequence>
<organism evidence="7 8">
    <name type="scientific">Candidatus Neoehrlichia procyonis str. RAC413</name>
    <dbReference type="NCBI Taxonomy" id="1359163"/>
    <lineage>
        <taxon>Bacteria</taxon>
        <taxon>Pseudomonadati</taxon>
        <taxon>Pseudomonadota</taxon>
        <taxon>Alphaproteobacteria</taxon>
        <taxon>Rickettsiales</taxon>
        <taxon>Anaplasmataceae</taxon>
        <taxon>Candidatus Neoehrlichia</taxon>
    </lineage>
</organism>
<accession>A0A0F3NLU4</accession>
<evidence type="ECO:0000256" key="3">
    <source>
        <dbReference type="ARBA" id="ARBA00023237"/>
    </source>
</evidence>
<dbReference type="InterPro" id="IPR050330">
    <property type="entry name" value="Bact_OuterMem_StrucFunc"/>
</dbReference>
<evidence type="ECO:0000256" key="4">
    <source>
        <dbReference type="PROSITE-ProRule" id="PRU00473"/>
    </source>
</evidence>
<keyword evidence="5" id="KW-0732">Signal</keyword>
<evidence type="ECO:0000256" key="1">
    <source>
        <dbReference type="ARBA" id="ARBA00004442"/>
    </source>
</evidence>
<gene>
    <name evidence="7" type="ORF">NLO413_0388</name>
</gene>
<evidence type="ECO:0000313" key="7">
    <source>
        <dbReference type="EMBL" id="KJV69015.1"/>
    </source>
</evidence>
<dbReference type="PANTHER" id="PTHR30329">
    <property type="entry name" value="STATOR ELEMENT OF FLAGELLAR MOTOR COMPLEX"/>
    <property type="match status" value="1"/>
</dbReference>
<dbReference type="Proteomes" id="UP000033562">
    <property type="component" value="Unassembled WGS sequence"/>
</dbReference>
<dbReference type="Pfam" id="PF00691">
    <property type="entry name" value="OmpA"/>
    <property type="match status" value="1"/>
</dbReference>
<dbReference type="Gene3D" id="3.30.1330.60">
    <property type="entry name" value="OmpA-like domain"/>
    <property type="match status" value="1"/>
</dbReference>
<reference evidence="7 8" key="1">
    <citation type="submission" date="2015-02" db="EMBL/GenBank/DDBJ databases">
        <title>Genome Sequencing of Rickettsiales.</title>
        <authorList>
            <person name="Daugherty S.C."/>
            <person name="Su Q."/>
            <person name="Abolude K."/>
            <person name="Beier-Sexton M."/>
            <person name="Carlyon J.A."/>
            <person name="Carter R."/>
            <person name="Day N.P."/>
            <person name="Dumler S.J."/>
            <person name="Dyachenko V."/>
            <person name="Godinez A."/>
            <person name="Kurtti T.J."/>
            <person name="Lichay M."/>
            <person name="Mullins K.E."/>
            <person name="Ott S."/>
            <person name="Pappas-Brown V."/>
            <person name="Paris D.H."/>
            <person name="Patel P."/>
            <person name="Richards A.L."/>
            <person name="Sadzewicz L."/>
            <person name="Sears K."/>
            <person name="Seidman D."/>
            <person name="Sengamalay N."/>
            <person name="Stenos J."/>
            <person name="Tallon L.J."/>
            <person name="Vincent G."/>
            <person name="Fraser C.M."/>
            <person name="Munderloh U."/>
            <person name="Dunning-Hotopp J.C."/>
        </authorList>
    </citation>
    <scope>NUCLEOTIDE SEQUENCE [LARGE SCALE GENOMIC DNA]</scope>
    <source>
        <strain evidence="7 8">RAC413</strain>
    </source>
</reference>
<keyword evidence="8" id="KW-1185">Reference proteome</keyword>
<keyword evidence="3" id="KW-0998">Cell outer membrane</keyword>
<comment type="caution">
    <text evidence="7">The sequence shown here is derived from an EMBL/GenBank/DDBJ whole genome shotgun (WGS) entry which is preliminary data.</text>
</comment>
<dbReference type="PATRIC" id="fig|1359163.3.peg.379"/>
<protein>
    <submittedName>
        <fullName evidence="7">OmpA family protein</fullName>
    </submittedName>
</protein>
<feature type="signal peptide" evidence="5">
    <location>
        <begin position="1"/>
        <end position="21"/>
    </location>
</feature>
<name>A0A0F3NLU4_9RICK</name>
<dbReference type="InterPro" id="IPR006665">
    <property type="entry name" value="OmpA-like"/>
</dbReference>
<feature type="domain" description="OmpA-like" evidence="6">
    <location>
        <begin position="32"/>
        <end position="158"/>
    </location>
</feature>
<dbReference type="PROSITE" id="PS51123">
    <property type="entry name" value="OMPA_2"/>
    <property type="match status" value="1"/>
</dbReference>
<dbReference type="EMBL" id="LANX01000001">
    <property type="protein sequence ID" value="KJV69015.1"/>
    <property type="molecule type" value="Genomic_DNA"/>
</dbReference>
<dbReference type="SUPFAM" id="SSF103088">
    <property type="entry name" value="OmpA-like"/>
    <property type="match status" value="1"/>
</dbReference>
<dbReference type="PRINTS" id="PR01021">
    <property type="entry name" value="OMPADOMAIN"/>
</dbReference>
<dbReference type="CDD" id="cd07185">
    <property type="entry name" value="OmpA_C-like"/>
    <property type="match status" value="1"/>
</dbReference>
<dbReference type="AlphaFoldDB" id="A0A0F3NLU4"/>
<dbReference type="GO" id="GO:0009279">
    <property type="term" value="C:cell outer membrane"/>
    <property type="evidence" value="ECO:0007669"/>
    <property type="project" value="UniProtKB-SubCell"/>
</dbReference>
<comment type="subcellular location">
    <subcellularLocation>
        <location evidence="1">Cell outer membrane</location>
    </subcellularLocation>
</comment>
<feature type="chain" id="PRO_5002465124" evidence="5">
    <location>
        <begin position="22"/>
        <end position="162"/>
    </location>
</feature>
<dbReference type="STRING" id="1359163.NLO413_0388"/>
<evidence type="ECO:0000256" key="5">
    <source>
        <dbReference type="SAM" id="SignalP"/>
    </source>
</evidence>
<dbReference type="PANTHER" id="PTHR30329:SF21">
    <property type="entry name" value="LIPOPROTEIN YIAD-RELATED"/>
    <property type="match status" value="1"/>
</dbReference>
<proteinExistence type="predicted"/>
<keyword evidence="2 4" id="KW-0472">Membrane</keyword>